<keyword evidence="3" id="KW-0812">Transmembrane</keyword>
<dbReference type="InterPro" id="IPR012902">
    <property type="entry name" value="N_methyl_site"/>
</dbReference>
<sequence>MKKGFTLIELLVVVLIIGILSAVALPQYTKAVQKARAVEAITILKSLTDAQEIYYMENGEYTTVLEDLSIDVPEQTDDYNFACPESHRSCFAHGQHGNATFEFYLKNADGNLTYRGKHWCLASSAENHAFCKTFGPLDWSSTTIGYYLIN</sequence>
<keyword evidence="2" id="KW-0488">Methylation</keyword>
<evidence type="ECO:0000256" key="2">
    <source>
        <dbReference type="ARBA" id="ARBA00022481"/>
    </source>
</evidence>
<evidence type="ECO:0000256" key="4">
    <source>
        <dbReference type="ARBA" id="ARBA00022989"/>
    </source>
</evidence>
<dbReference type="InterPro" id="IPR045584">
    <property type="entry name" value="Pilin-like"/>
</dbReference>
<evidence type="ECO:0000313" key="6">
    <source>
        <dbReference type="EMBL" id="MBE6420532.1"/>
    </source>
</evidence>
<dbReference type="NCBIfam" id="TIGR02532">
    <property type="entry name" value="IV_pilin_GFxxxE"/>
    <property type="match status" value="1"/>
</dbReference>
<organism evidence="6 7">
    <name type="scientific">Candidatus Avelusimicrobium gallicola</name>
    <dbReference type="NCBI Taxonomy" id="2562704"/>
    <lineage>
        <taxon>Bacteria</taxon>
        <taxon>Pseudomonadati</taxon>
        <taxon>Elusimicrobiota</taxon>
        <taxon>Elusimicrobia</taxon>
        <taxon>Elusimicrobiales</taxon>
        <taxon>Elusimicrobiaceae</taxon>
        <taxon>Candidatus Avelusimicrobium</taxon>
    </lineage>
</organism>
<reference evidence="6" key="1">
    <citation type="submission" date="2019-04" db="EMBL/GenBank/DDBJ databases">
        <title>Evolution of Biomass-Degrading Anaerobic Consortia Revealed by Metagenomics.</title>
        <authorList>
            <person name="Peng X."/>
        </authorList>
    </citation>
    <scope>NUCLEOTIDE SEQUENCE</scope>
    <source>
        <strain evidence="6">SIG66</strain>
    </source>
</reference>
<dbReference type="SUPFAM" id="SSF54523">
    <property type="entry name" value="Pili subunits"/>
    <property type="match status" value="1"/>
</dbReference>
<dbReference type="InterPro" id="IPR000983">
    <property type="entry name" value="Bac_GSPG_pilin"/>
</dbReference>
<dbReference type="GO" id="GO:0016020">
    <property type="term" value="C:membrane"/>
    <property type="evidence" value="ECO:0007669"/>
    <property type="project" value="UniProtKB-SubCell"/>
</dbReference>
<keyword evidence="5" id="KW-0472">Membrane</keyword>
<evidence type="ECO:0000256" key="5">
    <source>
        <dbReference type="ARBA" id="ARBA00023136"/>
    </source>
</evidence>
<dbReference type="Proteomes" id="UP000725649">
    <property type="component" value="Unassembled WGS sequence"/>
</dbReference>
<dbReference type="Pfam" id="PF16734">
    <property type="entry name" value="Pilin_GH"/>
    <property type="match status" value="1"/>
</dbReference>
<accession>A0A928DMM1</accession>
<comment type="caution">
    <text evidence="6">The sequence shown here is derived from an EMBL/GenBank/DDBJ whole genome shotgun (WGS) entry which is preliminary data.</text>
</comment>
<evidence type="ECO:0000256" key="3">
    <source>
        <dbReference type="ARBA" id="ARBA00022692"/>
    </source>
</evidence>
<protein>
    <submittedName>
        <fullName evidence="6">Prepilin-type N-terminal cleavage/methylation domain-containing protein</fullName>
    </submittedName>
</protein>
<dbReference type="AlphaFoldDB" id="A0A928DMM1"/>
<gene>
    <name evidence="6" type="ORF">E7027_00035</name>
</gene>
<dbReference type="PANTHER" id="PTHR30093">
    <property type="entry name" value="GENERAL SECRETION PATHWAY PROTEIN G"/>
    <property type="match status" value="1"/>
</dbReference>
<proteinExistence type="predicted"/>
<dbReference type="PRINTS" id="PR00813">
    <property type="entry name" value="BCTERIALGSPG"/>
</dbReference>
<comment type="subcellular location">
    <subcellularLocation>
        <location evidence="1">Membrane</location>
        <topology evidence="1">Single-pass membrane protein</topology>
    </subcellularLocation>
</comment>
<dbReference type="GO" id="GO:0015628">
    <property type="term" value="P:protein secretion by the type II secretion system"/>
    <property type="evidence" value="ECO:0007669"/>
    <property type="project" value="InterPro"/>
</dbReference>
<evidence type="ECO:0000313" key="7">
    <source>
        <dbReference type="Proteomes" id="UP000725649"/>
    </source>
</evidence>
<dbReference type="InterPro" id="IPR031975">
    <property type="entry name" value="Pilin_GH"/>
</dbReference>
<dbReference type="PANTHER" id="PTHR30093:SF44">
    <property type="entry name" value="TYPE II SECRETION SYSTEM CORE PROTEIN G"/>
    <property type="match status" value="1"/>
</dbReference>
<evidence type="ECO:0000256" key="1">
    <source>
        <dbReference type="ARBA" id="ARBA00004167"/>
    </source>
</evidence>
<dbReference type="Pfam" id="PF07963">
    <property type="entry name" value="N_methyl"/>
    <property type="match status" value="1"/>
</dbReference>
<dbReference type="EMBL" id="SUVG01000001">
    <property type="protein sequence ID" value="MBE6420532.1"/>
    <property type="molecule type" value="Genomic_DNA"/>
</dbReference>
<name>A0A928DMM1_9BACT</name>
<keyword evidence="4" id="KW-1133">Transmembrane helix</keyword>
<dbReference type="Gene3D" id="3.30.700.10">
    <property type="entry name" value="Glycoprotein, Type 4 Pilin"/>
    <property type="match status" value="1"/>
</dbReference>
<dbReference type="PROSITE" id="PS00409">
    <property type="entry name" value="PROKAR_NTER_METHYL"/>
    <property type="match status" value="1"/>
</dbReference>
<dbReference type="GO" id="GO:0015627">
    <property type="term" value="C:type II protein secretion system complex"/>
    <property type="evidence" value="ECO:0007669"/>
    <property type="project" value="InterPro"/>
</dbReference>